<dbReference type="EMBL" id="HACM01011242">
    <property type="protein sequence ID" value="CRZ11684.1"/>
    <property type="molecule type" value="Transcribed_RNA"/>
</dbReference>
<name>A0A0H5RSG8_9EUKA</name>
<evidence type="ECO:0000313" key="2">
    <source>
        <dbReference type="EMBL" id="CRZ11684.1"/>
    </source>
</evidence>
<feature type="compositionally biased region" description="Polar residues" evidence="1">
    <location>
        <begin position="9"/>
        <end position="21"/>
    </location>
</feature>
<proteinExistence type="predicted"/>
<reference evidence="2" key="1">
    <citation type="submission" date="2015-04" db="EMBL/GenBank/DDBJ databases">
        <title>The genome sequence of the plant pathogenic Rhizarian Plasmodiophora brassicae reveals insights in its biotrophic life cycle and the origin of chitin synthesis.</title>
        <authorList>
            <person name="Schwelm A."/>
            <person name="Fogelqvist J."/>
            <person name="Knaust A."/>
            <person name="Julke S."/>
            <person name="Lilja T."/>
            <person name="Dhandapani V."/>
            <person name="Bonilla-Rosso G."/>
            <person name="Karlsson M."/>
            <person name="Shevchenko A."/>
            <person name="Choi S.R."/>
            <person name="Kim H.G."/>
            <person name="Park J.Y."/>
            <person name="Lim Y.P."/>
            <person name="Ludwig-Muller J."/>
            <person name="Dixelius C."/>
        </authorList>
    </citation>
    <scope>NUCLEOTIDE SEQUENCE</scope>
    <source>
        <tissue evidence="2">Potato root galls</tissue>
    </source>
</reference>
<feature type="region of interest" description="Disordered" evidence="1">
    <location>
        <begin position="1"/>
        <end position="21"/>
    </location>
</feature>
<accession>A0A0H5RSG8</accession>
<protein>
    <submittedName>
        <fullName evidence="2">Uncharacterized protein</fullName>
    </submittedName>
</protein>
<organism evidence="2">
    <name type="scientific">Spongospora subterranea</name>
    <dbReference type="NCBI Taxonomy" id="70186"/>
    <lineage>
        <taxon>Eukaryota</taxon>
        <taxon>Sar</taxon>
        <taxon>Rhizaria</taxon>
        <taxon>Endomyxa</taxon>
        <taxon>Phytomyxea</taxon>
        <taxon>Plasmodiophorida</taxon>
        <taxon>Plasmodiophoridae</taxon>
        <taxon>Spongospora</taxon>
    </lineage>
</organism>
<dbReference type="AlphaFoldDB" id="A0A0H5RSG8"/>
<evidence type="ECO:0000256" key="1">
    <source>
        <dbReference type="SAM" id="MobiDB-lite"/>
    </source>
</evidence>
<sequence length="116" mass="13312">MKQCKRQRTNALKKSARSQAVADTTQPNMLWSSKLSKLVLTERYQNPLVEARFKKDSNAADISLAWDFYVDQFDSNSLSASRRSAWIIEPFEVSALQLMARRVFCAFTFVSERAVI</sequence>